<dbReference type="AlphaFoldDB" id="A0A1G8SLA5"/>
<name>A0A1G8SLA5_9BACI</name>
<accession>A0A1G8SLA5</accession>
<evidence type="ECO:0008006" key="3">
    <source>
        <dbReference type="Google" id="ProtNLM"/>
    </source>
</evidence>
<keyword evidence="2" id="KW-1185">Reference proteome</keyword>
<proteinExistence type="predicted"/>
<evidence type="ECO:0000313" key="1">
    <source>
        <dbReference type="EMBL" id="SDJ30028.1"/>
    </source>
</evidence>
<evidence type="ECO:0000313" key="2">
    <source>
        <dbReference type="Proteomes" id="UP000198853"/>
    </source>
</evidence>
<dbReference type="EMBL" id="FNEN01000031">
    <property type="protein sequence ID" value="SDJ30028.1"/>
    <property type="molecule type" value="Genomic_DNA"/>
</dbReference>
<dbReference type="InterPro" id="IPR012337">
    <property type="entry name" value="RNaseH-like_sf"/>
</dbReference>
<dbReference type="Proteomes" id="UP000198853">
    <property type="component" value="Unassembled WGS sequence"/>
</dbReference>
<protein>
    <recommendedName>
        <fullName evidence="3">Transposase DDE domain-containing protein</fullName>
    </recommendedName>
</protein>
<gene>
    <name evidence="1" type="ORF">SAMN04488123_1311</name>
</gene>
<organism evidence="1 2">
    <name type="scientific">Natribacillus halophilus</name>
    <dbReference type="NCBI Taxonomy" id="549003"/>
    <lineage>
        <taxon>Bacteria</taxon>
        <taxon>Bacillati</taxon>
        <taxon>Bacillota</taxon>
        <taxon>Bacilli</taxon>
        <taxon>Bacillales</taxon>
        <taxon>Bacillaceae</taxon>
        <taxon>Natribacillus</taxon>
    </lineage>
</organism>
<reference evidence="1 2" key="1">
    <citation type="submission" date="2016-10" db="EMBL/GenBank/DDBJ databases">
        <authorList>
            <person name="de Groot N.N."/>
        </authorList>
    </citation>
    <scope>NUCLEOTIDE SEQUENCE [LARGE SCALE GENOMIC DNA]</scope>
    <source>
        <strain evidence="1 2">DSM 21771</strain>
    </source>
</reference>
<sequence>MFTLLDDINPVKLSAKTLLFDSWFAYPSIIKRVVTQYPLDVVCMIKRSPKIHYTYEGESYTLNQLYQKVRKKRGRAKILASILVGLGADEHGREIQARIIFIRDRNRSKKWLAILTTNLDHTEEDAVRIYGKAAVMMR</sequence>
<dbReference type="SUPFAM" id="SSF53098">
    <property type="entry name" value="Ribonuclease H-like"/>
    <property type="match status" value="1"/>
</dbReference>